<evidence type="ECO:0008006" key="3">
    <source>
        <dbReference type="Google" id="ProtNLM"/>
    </source>
</evidence>
<dbReference type="Proteomes" id="UP000051586">
    <property type="component" value="Unassembled WGS sequence"/>
</dbReference>
<dbReference type="Gene3D" id="3.40.30.10">
    <property type="entry name" value="Glutaredoxin"/>
    <property type="match status" value="1"/>
</dbReference>
<comment type="caution">
    <text evidence="1">The sequence shown here is derived from an EMBL/GenBank/DDBJ whole genome shotgun (WGS) entry which is preliminary data.</text>
</comment>
<dbReference type="AlphaFoldDB" id="A0A0R2CJ70"/>
<name>A0A0R2CJ70_9LACO</name>
<dbReference type="SUPFAM" id="SSF52833">
    <property type="entry name" value="Thioredoxin-like"/>
    <property type="match status" value="1"/>
</dbReference>
<evidence type="ECO:0000313" key="1">
    <source>
        <dbReference type="EMBL" id="KRM91633.1"/>
    </source>
</evidence>
<accession>A0A0R2CJ70</accession>
<gene>
    <name evidence="1" type="ORF">FC87_GL000768</name>
</gene>
<protein>
    <recommendedName>
        <fullName evidence="3">Dithiol-disulfide isomerase</fullName>
    </recommendedName>
</protein>
<dbReference type="InterPro" id="IPR036249">
    <property type="entry name" value="Thioredoxin-like_sf"/>
</dbReference>
<proteinExistence type="predicted"/>
<dbReference type="PATRIC" id="fig|1423745.4.peg.817"/>
<dbReference type="Pfam" id="PF13743">
    <property type="entry name" value="Thioredoxin_5"/>
    <property type="match status" value="1"/>
</dbReference>
<dbReference type="RefSeq" id="WP_051393823.1">
    <property type="nucleotide sequence ID" value="NZ_AYZI01000004.1"/>
</dbReference>
<dbReference type="EMBL" id="AYZI01000004">
    <property type="protein sequence ID" value="KRM91633.1"/>
    <property type="molecule type" value="Genomic_DNA"/>
</dbReference>
<evidence type="ECO:0000313" key="2">
    <source>
        <dbReference type="Proteomes" id="UP000051586"/>
    </source>
</evidence>
<sequence>MLEMYLFVNPTCTKCISAEKDVTKVATALQQKVRIKFIPVFELSTVSEGLTGNLDAYHLTLDYKAALFQGCKKGRSFLTELQEALLIKKQTYSEELVWQIAQNNQLDLQMFKTDRNSELCEKALQSDQQLSREMGVSNHDCLVLFDCATADKGIRIQDIEYSKLFELCSRLETNKKPQAPANSHLHIL</sequence>
<organism evidence="1 2">
    <name type="scientific">Fructilactobacillus florum DSM 22689 = JCM 16035</name>
    <dbReference type="NCBI Taxonomy" id="1423745"/>
    <lineage>
        <taxon>Bacteria</taxon>
        <taxon>Bacillati</taxon>
        <taxon>Bacillota</taxon>
        <taxon>Bacilli</taxon>
        <taxon>Lactobacillales</taxon>
        <taxon>Lactobacillaceae</taxon>
        <taxon>Fructilactobacillus</taxon>
    </lineage>
</organism>
<reference evidence="1 2" key="1">
    <citation type="journal article" date="2015" name="Genome Announc.">
        <title>Expanding the biotechnology potential of lactobacilli through comparative genomics of 213 strains and associated genera.</title>
        <authorList>
            <person name="Sun Z."/>
            <person name="Harris H.M."/>
            <person name="McCann A."/>
            <person name="Guo C."/>
            <person name="Argimon S."/>
            <person name="Zhang W."/>
            <person name="Yang X."/>
            <person name="Jeffery I.B."/>
            <person name="Cooney J.C."/>
            <person name="Kagawa T.F."/>
            <person name="Liu W."/>
            <person name="Song Y."/>
            <person name="Salvetti E."/>
            <person name="Wrobel A."/>
            <person name="Rasinkangas P."/>
            <person name="Parkhill J."/>
            <person name="Rea M.C."/>
            <person name="O'Sullivan O."/>
            <person name="Ritari J."/>
            <person name="Douillard F.P."/>
            <person name="Paul Ross R."/>
            <person name="Yang R."/>
            <person name="Briner A.E."/>
            <person name="Felis G.E."/>
            <person name="de Vos W.M."/>
            <person name="Barrangou R."/>
            <person name="Klaenhammer T.R."/>
            <person name="Caufield P.W."/>
            <person name="Cui Y."/>
            <person name="Zhang H."/>
            <person name="O'Toole P.W."/>
        </authorList>
    </citation>
    <scope>NUCLEOTIDE SEQUENCE [LARGE SCALE GENOMIC DNA]</scope>
    <source>
        <strain evidence="1 2">DSM 22689</strain>
    </source>
</reference>
<dbReference type="STRING" id="1423745.GCA_001311215_01275"/>